<proteinExistence type="predicted"/>
<protein>
    <submittedName>
        <fullName evidence="1">Helix-turn-helix domain-containing protein</fullName>
    </submittedName>
</protein>
<sequence length="100" mass="11587">MKRSDLRVEWEKRIANYMTSGLSASNWCAANEVSIHQFWYWKKKLKTTEDTSNTPSQWITLEMDETMTDSQSNIVVHVGHVALEVKQGFDPQLLVDVVRT</sequence>
<organism evidence="1 2">
    <name type="scientific">Niallia hominis</name>
    <dbReference type="NCBI Taxonomy" id="3133173"/>
    <lineage>
        <taxon>Bacteria</taxon>
        <taxon>Bacillati</taxon>
        <taxon>Bacillota</taxon>
        <taxon>Bacilli</taxon>
        <taxon>Bacillales</taxon>
        <taxon>Bacillaceae</taxon>
        <taxon>Niallia</taxon>
    </lineage>
</organism>
<dbReference type="EMBL" id="JBBMFN010000139">
    <property type="protein sequence ID" value="MEQ2468672.1"/>
    <property type="molecule type" value="Genomic_DNA"/>
</dbReference>
<evidence type="ECO:0000313" key="2">
    <source>
        <dbReference type="Proteomes" id="UP001465426"/>
    </source>
</evidence>
<dbReference type="RefSeq" id="WP_349205535.1">
    <property type="nucleotide sequence ID" value="NZ_JBBMFN010000139.1"/>
</dbReference>
<dbReference type="Proteomes" id="UP001465426">
    <property type="component" value="Unassembled WGS sequence"/>
</dbReference>
<feature type="non-terminal residue" evidence="1">
    <location>
        <position position="100"/>
    </location>
</feature>
<accession>A0ABV1F5L8</accession>
<keyword evidence="2" id="KW-1185">Reference proteome</keyword>
<evidence type="ECO:0000313" key="1">
    <source>
        <dbReference type="EMBL" id="MEQ2468672.1"/>
    </source>
</evidence>
<reference evidence="1 2" key="1">
    <citation type="submission" date="2024-03" db="EMBL/GenBank/DDBJ databases">
        <title>Human intestinal bacterial collection.</title>
        <authorList>
            <person name="Pauvert C."/>
            <person name="Hitch T.C.A."/>
            <person name="Clavel T."/>
        </authorList>
    </citation>
    <scope>NUCLEOTIDE SEQUENCE [LARGE SCALE GENOMIC DNA]</scope>
    <source>
        <strain evidence="1 2">CLA-SR-H024</strain>
    </source>
</reference>
<comment type="caution">
    <text evidence="1">The sequence shown here is derived from an EMBL/GenBank/DDBJ whole genome shotgun (WGS) entry which is preliminary data.</text>
</comment>
<dbReference type="NCBIfam" id="NF047593">
    <property type="entry name" value="IS66_ISAeme5_TnpA"/>
    <property type="match status" value="1"/>
</dbReference>
<name>A0ABV1F5L8_9BACI</name>
<gene>
    <name evidence="1" type="ORF">WMO63_23775</name>
</gene>